<dbReference type="RefSeq" id="WP_012859167.1">
    <property type="nucleotide sequence ID" value="NC_013515.1"/>
</dbReference>
<dbReference type="InterPro" id="IPR041420">
    <property type="entry name" value="PBECR4"/>
</dbReference>
<sequence length="248" mass="30067">MKKTYKVQEILNKMKKLNNIEFKIKGETKEFDIDFSQKNIPHLLGLQYINEKNNEMKGRTLLRNVISNNYSDEEILNKVEKNHGEKQMQNVKNRIDTFEAFMNNLEKGFIVEKTLDTKMNVNYLIIQSKKNEYYHLGIYSDENCDFILNFDELSEKEKDIIKTYFVEDNIEYFDKSNIIEEIQSISKYRDDKGDYIPFSFDEDKNIALLEEYERNKDFNYREFLKEFENNKENIWNVNKDEKDVYFER</sequence>
<dbReference type="GeneID" id="29673316"/>
<feature type="domain" description="Phage-Barnase-EndoU-ColicinE5/D-RelE like nuclease 4" evidence="1">
    <location>
        <begin position="6"/>
        <end position="200"/>
    </location>
</feature>
<dbReference type="OrthoDB" id="89531at2"/>
<dbReference type="eggNOG" id="ENOG5032WUV">
    <property type="taxonomic scope" value="Bacteria"/>
</dbReference>
<evidence type="ECO:0000313" key="3">
    <source>
        <dbReference type="Proteomes" id="UP000002072"/>
    </source>
</evidence>
<evidence type="ECO:0000259" key="1">
    <source>
        <dbReference type="Pfam" id="PF18813"/>
    </source>
</evidence>
<evidence type="ECO:0000313" key="2">
    <source>
        <dbReference type="EMBL" id="ACZ01620.1"/>
    </source>
</evidence>
<accession>D1AV60</accession>
<dbReference type="HOGENOM" id="CLU_075774_0_0_0"/>
<organism evidence="2 3">
    <name type="scientific">Streptobacillus moniliformis (strain ATCC 14647 / DSM 12112 / NCTC 10651 / 9901)</name>
    <dbReference type="NCBI Taxonomy" id="519441"/>
    <lineage>
        <taxon>Bacteria</taxon>
        <taxon>Fusobacteriati</taxon>
        <taxon>Fusobacteriota</taxon>
        <taxon>Fusobacteriia</taxon>
        <taxon>Fusobacteriales</taxon>
        <taxon>Leptotrichiaceae</taxon>
        <taxon>Streptobacillus</taxon>
    </lineage>
</organism>
<dbReference type="KEGG" id="smf:Smon_1165"/>
<proteinExistence type="predicted"/>
<dbReference type="AlphaFoldDB" id="D1AV60"/>
<reference evidence="2 3" key="1">
    <citation type="journal article" date="2009" name="Stand. Genomic Sci.">
        <title>Complete genome sequence of Streptobacillus moniliformis type strain (9901T).</title>
        <authorList>
            <person name="Nolan M."/>
            <person name="Gronow S."/>
            <person name="Lapidus A."/>
            <person name="Ivanova N."/>
            <person name="Copeland A."/>
            <person name="Lucas S."/>
            <person name="Del Rio T.G."/>
            <person name="Chen F."/>
            <person name="Tice H."/>
            <person name="Pitluck S."/>
            <person name="Cheng J.F."/>
            <person name="Sims D."/>
            <person name="Meincke L."/>
            <person name="Bruce D."/>
            <person name="Goodwin L."/>
            <person name="Brettin T."/>
            <person name="Han C."/>
            <person name="Detter J.C."/>
            <person name="Ovchinikova G."/>
            <person name="Pati A."/>
            <person name="Mavromatis K."/>
            <person name="Mikhailova N."/>
            <person name="Chen A."/>
            <person name="Palaniappan K."/>
            <person name="Land M."/>
            <person name="Hauser L."/>
            <person name="Chang Y.J."/>
            <person name="Jeffries C.D."/>
            <person name="Rohde M."/>
            <person name="Sproer C."/>
            <person name="Goker M."/>
            <person name="Bristow J."/>
            <person name="Eisen J.A."/>
            <person name="Markowitz V."/>
            <person name="Hugenholtz P."/>
            <person name="Kyrpides N.C."/>
            <person name="Klenk H.P."/>
            <person name="Chain P."/>
        </authorList>
    </citation>
    <scope>NUCLEOTIDE SEQUENCE [LARGE SCALE GENOMIC DNA]</scope>
    <source>
        <strain evidence="3">ATCC 14647 / DSM 12112 / NCTC 10651 / 9901</strain>
    </source>
</reference>
<gene>
    <name evidence="2" type="ordered locus">Smon_1165</name>
</gene>
<dbReference type="Pfam" id="PF18813">
    <property type="entry name" value="PBECR4"/>
    <property type="match status" value="1"/>
</dbReference>
<name>D1AV60_STRM9</name>
<keyword evidence="3" id="KW-1185">Reference proteome</keyword>
<protein>
    <recommendedName>
        <fullName evidence="1">Phage-Barnase-EndoU-ColicinE5/D-RelE like nuclease 4 domain-containing protein</fullName>
    </recommendedName>
</protein>
<dbReference type="Proteomes" id="UP000002072">
    <property type="component" value="Chromosome"/>
</dbReference>
<dbReference type="STRING" id="519441.Smon_1165"/>
<dbReference type="EMBL" id="CP001779">
    <property type="protein sequence ID" value="ACZ01620.1"/>
    <property type="molecule type" value="Genomic_DNA"/>
</dbReference>